<reference evidence="1 2" key="1">
    <citation type="journal article" name="Sci. Rep.">
        <title>Telomere-to-telomere assembled and centromere annotated genomes of the two main subspecies of the button mushroom Agaricus bisporus reveal especially polymorphic chromosome ends.</title>
        <authorList>
            <person name="Sonnenberg A.S.M."/>
            <person name="Sedaghat-Telgerd N."/>
            <person name="Lavrijssen B."/>
            <person name="Ohm R.A."/>
            <person name="Hendrickx P.M."/>
            <person name="Scholtmeijer K."/>
            <person name="Baars J.J.P."/>
            <person name="van Peer A."/>
        </authorList>
    </citation>
    <scope>NUCLEOTIDE SEQUENCE [LARGE SCALE GENOMIC DNA]</scope>
    <source>
        <strain evidence="1 2">H119_p4</strain>
    </source>
</reference>
<dbReference type="AlphaFoldDB" id="A0A8H7KL15"/>
<proteinExistence type="predicted"/>
<protein>
    <submittedName>
        <fullName evidence="1">Uncharacterized protein</fullName>
    </submittedName>
</protein>
<accession>A0A8H7KL15</accession>
<name>A0A8H7KL15_AGABI</name>
<dbReference type="Proteomes" id="UP000629468">
    <property type="component" value="Unassembled WGS sequence"/>
</dbReference>
<sequence length="166" mass="19305">MWPFLLDRTVTINKRMRGTASQVTEILYDVHEWCRLHPFVNKVEQDPDVPHRYKITDRLSGPWHLWEYDNSIHAVFTRQEDERGQGVNVSVTLPQTTVFPKLENQLRVKETETPGIVEVSEVVEMRALFLLLPYIVNKLTSSHRLILDRLAEKIEGANERDADAAE</sequence>
<dbReference type="OMA" id="YDNSIHA"/>
<dbReference type="EMBL" id="JABXXO010000001">
    <property type="protein sequence ID" value="KAF7784361.1"/>
    <property type="molecule type" value="Genomic_DNA"/>
</dbReference>
<evidence type="ECO:0000313" key="2">
    <source>
        <dbReference type="Proteomes" id="UP000629468"/>
    </source>
</evidence>
<evidence type="ECO:0000313" key="1">
    <source>
        <dbReference type="EMBL" id="KAF7784361.1"/>
    </source>
</evidence>
<organism evidence="1 2">
    <name type="scientific">Agaricus bisporus var. burnettii</name>
    <dbReference type="NCBI Taxonomy" id="192524"/>
    <lineage>
        <taxon>Eukaryota</taxon>
        <taxon>Fungi</taxon>
        <taxon>Dikarya</taxon>
        <taxon>Basidiomycota</taxon>
        <taxon>Agaricomycotina</taxon>
        <taxon>Agaricomycetes</taxon>
        <taxon>Agaricomycetidae</taxon>
        <taxon>Agaricales</taxon>
        <taxon>Agaricineae</taxon>
        <taxon>Agaricaceae</taxon>
        <taxon>Agaricus</taxon>
    </lineage>
</organism>
<gene>
    <name evidence="1" type="ORF">Agabi119p4_526</name>
</gene>
<comment type="caution">
    <text evidence="1">The sequence shown here is derived from an EMBL/GenBank/DDBJ whole genome shotgun (WGS) entry which is preliminary data.</text>
</comment>